<dbReference type="AlphaFoldDB" id="A0A518CWX7"/>
<dbReference type="InterPro" id="IPR051012">
    <property type="entry name" value="CellSynth/LPSAsmb/PSIAsmb"/>
</dbReference>
<feature type="region of interest" description="Disordered" evidence="3">
    <location>
        <begin position="17"/>
        <end position="56"/>
    </location>
</feature>
<gene>
    <name evidence="4" type="ORF">Pla163_08160</name>
</gene>
<dbReference type="OrthoDB" id="228255at2"/>
<evidence type="ECO:0000256" key="3">
    <source>
        <dbReference type="SAM" id="MobiDB-lite"/>
    </source>
</evidence>
<sequence length="407" mass="45736">MSAIGSIVLVFALGAASQEAPPSDAQRERAPERATVEVPAPDDPFERRPSELPRAEPGHWDGLFAKLASDEGAGDLIPQSLRDRQALAEALYQLRDYRATLNELYGTLEIAPDFPPALIVLGTALFRLRRYGDAAVALERFVEVAPDQLARTQVLGHCHYSLGDYEAARDHYQRVIAAGTDSPGAVRGLALALWRLGDVEAALELLDATLAREPDHYETLIWKAQLLFEEEEFAAALHLAERAQALAPHEPRPLFLQSRCLFELERDDEAEARRERWRELDALTQEVRRLEGRIPFERDPYGLAIELAQLCRSTRDVETARDALSVAERTRPDEVGAVDFRLFALEVLWDIGDREGAAVAARALEIDGAEDARAWKRLEQYFAQTRDRRRQIEAGERWRRLSDADGD</sequence>
<dbReference type="PANTHER" id="PTHR45586">
    <property type="entry name" value="TPR REPEAT-CONTAINING PROTEIN PA4667"/>
    <property type="match status" value="1"/>
</dbReference>
<reference evidence="4 5" key="1">
    <citation type="submission" date="2019-02" db="EMBL/GenBank/DDBJ databases">
        <title>Deep-cultivation of Planctomycetes and their phenomic and genomic characterization uncovers novel biology.</title>
        <authorList>
            <person name="Wiegand S."/>
            <person name="Jogler M."/>
            <person name="Boedeker C."/>
            <person name="Pinto D."/>
            <person name="Vollmers J."/>
            <person name="Rivas-Marin E."/>
            <person name="Kohn T."/>
            <person name="Peeters S.H."/>
            <person name="Heuer A."/>
            <person name="Rast P."/>
            <person name="Oberbeckmann S."/>
            <person name="Bunk B."/>
            <person name="Jeske O."/>
            <person name="Meyerdierks A."/>
            <person name="Storesund J.E."/>
            <person name="Kallscheuer N."/>
            <person name="Luecker S."/>
            <person name="Lage O.M."/>
            <person name="Pohl T."/>
            <person name="Merkel B.J."/>
            <person name="Hornburger P."/>
            <person name="Mueller R.-W."/>
            <person name="Bruemmer F."/>
            <person name="Labrenz M."/>
            <person name="Spormann A.M."/>
            <person name="Op den Camp H."/>
            <person name="Overmann J."/>
            <person name="Amann R."/>
            <person name="Jetten M.S.M."/>
            <person name="Mascher T."/>
            <person name="Medema M.H."/>
            <person name="Devos D.P."/>
            <person name="Kaster A.-K."/>
            <person name="Ovreas L."/>
            <person name="Rohde M."/>
            <person name="Galperin M.Y."/>
            <person name="Jogler C."/>
        </authorList>
    </citation>
    <scope>NUCLEOTIDE SEQUENCE [LARGE SCALE GENOMIC DNA]</scope>
    <source>
        <strain evidence="4 5">Pla163</strain>
    </source>
</reference>
<feature type="compositionally biased region" description="Basic and acidic residues" evidence="3">
    <location>
        <begin position="44"/>
        <end position="56"/>
    </location>
</feature>
<dbReference type="Pfam" id="PF13432">
    <property type="entry name" value="TPR_16"/>
    <property type="match status" value="1"/>
</dbReference>
<dbReference type="InterPro" id="IPR011990">
    <property type="entry name" value="TPR-like_helical_dom_sf"/>
</dbReference>
<dbReference type="Gene3D" id="1.25.40.10">
    <property type="entry name" value="Tetratricopeptide repeat domain"/>
    <property type="match status" value="1"/>
</dbReference>
<dbReference type="Proteomes" id="UP000319342">
    <property type="component" value="Chromosome"/>
</dbReference>
<dbReference type="InterPro" id="IPR019734">
    <property type="entry name" value="TPR_rpt"/>
</dbReference>
<feature type="compositionally biased region" description="Basic and acidic residues" evidence="3">
    <location>
        <begin position="25"/>
        <end position="35"/>
    </location>
</feature>
<organism evidence="4 5">
    <name type="scientific">Rohdeia mirabilis</name>
    <dbReference type="NCBI Taxonomy" id="2528008"/>
    <lineage>
        <taxon>Bacteria</taxon>
        <taxon>Pseudomonadati</taxon>
        <taxon>Planctomycetota</taxon>
        <taxon>Planctomycetia</taxon>
        <taxon>Planctomycetia incertae sedis</taxon>
        <taxon>Rohdeia</taxon>
    </lineage>
</organism>
<name>A0A518CWX7_9BACT</name>
<dbReference type="PANTHER" id="PTHR45586:SF1">
    <property type="entry name" value="LIPOPOLYSACCHARIDE ASSEMBLY PROTEIN B"/>
    <property type="match status" value="1"/>
</dbReference>
<evidence type="ECO:0000313" key="4">
    <source>
        <dbReference type="EMBL" id="QDU83715.1"/>
    </source>
</evidence>
<dbReference type="Pfam" id="PF12895">
    <property type="entry name" value="ANAPC3"/>
    <property type="match status" value="1"/>
</dbReference>
<evidence type="ECO:0000256" key="2">
    <source>
        <dbReference type="ARBA" id="ARBA00022803"/>
    </source>
</evidence>
<keyword evidence="2" id="KW-0802">TPR repeat</keyword>
<dbReference type="EMBL" id="CP036290">
    <property type="protein sequence ID" value="QDU83715.1"/>
    <property type="molecule type" value="Genomic_DNA"/>
</dbReference>
<protein>
    <submittedName>
        <fullName evidence="4">Tetratricopeptide repeat protein</fullName>
    </submittedName>
</protein>
<proteinExistence type="predicted"/>
<dbReference type="SMART" id="SM00028">
    <property type="entry name" value="TPR"/>
    <property type="match status" value="4"/>
</dbReference>
<accession>A0A518CWX7</accession>
<dbReference type="RefSeq" id="WP_145183916.1">
    <property type="nucleotide sequence ID" value="NZ_CP036290.1"/>
</dbReference>
<keyword evidence="1" id="KW-0677">Repeat</keyword>
<dbReference type="SUPFAM" id="SSF48452">
    <property type="entry name" value="TPR-like"/>
    <property type="match status" value="2"/>
</dbReference>
<evidence type="ECO:0000256" key="1">
    <source>
        <dbReference type="ARBA" id="ARBA00022737"/>
    </source>
</evidence>
<evidence type="ECO:0000313" key="5">
    <source>
        <dbReference type="Proteomes" id="UP000319342"/>
    </source>
</evidence>
<keyword evidence="5" id="KW-1185">Reference proteome</keyword>